<evidence type="ECO:0000313" key="3">
    <source>
        <dbReference type="EMBL" id="SFW56413.1"/>
    </source>
</evidence>
<keyword evidence="3" id="KW-0378">Hydrolase</keyword>
<reference evidence="3 5" key="1">
    <citation type="submission" date="2016-11" db="EMBL/GenBank/DDBJ databases">
        <authorList>
            <person name="Jaros S."/>
            <person name="Januszkiewicz K."/>
            <person name="Wedrychowicz H."/>
        </authorList>
    </citation>
    <scope>NUCLEOTIDE SEQUENCE [LARGE SCALE GENOMIC DNA]</scope>
    <source>
        <strain evidence="3 5">DSM 784</strain>
    </source>
</reference>
<keyword evidence="6" id="KW-1185">Reference proteome</keyword>
<dbReference type="RefSeq" id="WP_072360558.1">
    <property type="nucleotide sequence ID" value="NZ_CBHWAX010000030.1"/>
</dbReference>
<dbReference type="SUPFAM" id="SSF82771">
    <property type="entry name" value="GIY-YIG endonuclease"/>
    <property type="match status" value="1"/>
</dbReference>
<sequence length="115" mass="13454">MYTVYILFSRRYQKIYTGHTTDLIKRFHFHNVHGRQKGTLQYRPWEVIYLQNFDDKISAMKHEWLLKSGKGRAWIWSRIKEEFYANGYINGPVVSAEAAGRTLIAEEVGGGHMSS</sequence>
<dbReference type="PROSITE" id="PS50164">
    <property type="entry name" value="GIY_YIG"/>
    <property type="match status" value="1"/>
</dbReference>
<reference evidence="4 6" key="2">
    <citation type="submission" date="2023-11" db="EMBL/GenBank/DDBJ databases">
        <title>MicrobeMod: A computational toolkit for identifying prokaryotic methylation and restriction-modification with nanopore sequencing.</title>
        <authorList>
            <person name="Crits-Christoph A."/>
            <person name="Kang S.C."/>
            <person name="Lee H."/>
            <person name="Ostrov N."/>
        </authorList>
    </citation>
    <scope>NUCLEOTIDE SEQUENCE [LARGE SCALE GENOMIC DNA]</scope>
    <source>
        <strain evidence="4 6">ATCC 23090</strain>
    </source>
</reference>
<name>A0A1K1Q9M3_9BACT</name>
<evidence type="ECO:0000313" key="4">
    <source>
        <dbReference type="EMBL" id="WQG86615.1"/>
    </source>
</evidence>
<dbReference type="GO" id="GO:0004519">
    <property type="term" value="F:endonuclease activity"/>
    <property type="evidence" value="ECO:0007669"/>
    <property type="project" value="UniProtKB-KW"/>
</dbReference>
<dbReference type="InterPro" id="IPR035901">
    <property type="entry name" value="GIY-YIG_endonuc_sf"/>
</dbReference>
<dbReference type="EMBL" id="CP140154">
    <property type="protein sequence ID" value="WQG86615.1"/>
    <property type="molecule type" value="Genomic_DNA"/>
</dbReference>
<dbReference type="Proteomes" id="UP000183788">
    <property type="component" value="Unassembled WGS sequence"/>
</dbReference>
<evidence type="ECO:0000313" key="5">
    <source>
        <dbReference type="Proteomes" id="UP000183788"/>
    </source>
</evidence>
<dbReference type="STRING" id="1004.SAMN05661012_02567"/>
<organism evidence="3 5">
    <name type="scientific">Chitinophaga sancti</name>
    <dbReference type="NCBI Taxonomy" id="1004"/>
    <lineage>
        <taxon>Bacteria</taxon>
        <taxon>Pseudomonadati</taxon>
        <taxon>Bacteroidota</taxon>
        <taxon>Chitinophagia</taxon>
        <taxon>Chitinophagales</taxon>
        <taxon>Chitinophagaceae</taxon>
        <taxon>Chitinophaga</taxon>
    </lineage>
</organism>
<accession>A0A1K1Q9M3</accession>
<dbReference type="CDD" id="cd10449">
    <property type="entry name" value="GIY-YIG_SLX1_like"/>
    <property type="match status" value="1"/>
</dbReference>
<dbReference type="EMBL" id="FPIZ01000007">
    <property type="protein sequence ID" value="SFW56413.1"/>
    <property type="molecule type" value="Genomic_DNA"/>
</dbReference>
<keyword evidence="3" id="KW-0255">Endonuclease</keyword>
<protein>
    <submittedName>
        <fullName evidence="4">GIY-YIG nuclease family protein</fullName>
    </submittedName>
    <submittedName>
        <fullName evidence="3">Putative endonuclease</fullName>
    </submittedName>
</protein>
<evidence type="ECO:0000256" key="1">
    <source>
        <dbReference type="ARBA" id="ARBA00007435"/>
    </source>
</evidence>
<feature type="domain" description="GIY-YIG" evidence="2">
    <location>
        <begin position="1"/>
        <end position="78"/>
    </location>
</feature>
<evidence type="ECO:0000313" key="6">
    <source>
        <dbReference type="Proteomes" id="UP001326715"/>
    </source>
</evidence>
<dbReference type="InterPro" id="IPR000305">
    <property type="entry name" value="GIY-YIG_endonuc"/>
</dbReference>
<dbReference type="PANTHER" id="PTHR34477:SF1">
    <property type="entry name" value="UPF0213 PROTEIN YHBQ"/>
    <property type="match status" value="1"/>
</dbReference>
<dbReference type="InterPro" id="IPR050190">
    <property type="entry name" value="UPF0213_domain"/>
</dbReference>
<proteinExistence type="inferred from homology"/>
<dbReference type="Proteomes" id="UP001326715">
    <property type="component" value="Chromosome"/>
</dbReference>
<dbReference type="Pfam" id="PF01541">
    <property type="entry name" value="GIY-YIG"/>
    <property type="match status" value="1"/>
</dbReference>
<dbReference type="PANTHER" id="PTHR34477">
    <property type="entry name" value="UPF0213 PROTEIN YHBQ"/>
    <property type="match status" value="1"/>
</dbReference>
<keyword evidence="3" id="KW-0540">Nuclease</keyword>
<dbReference type="Gene3D" id="3.40.1440.10">
    <property type="entry name" value="GIY-YIG endonuclease"/>
    <property type="match status" value="1"/>
</dbReference>
<evidence type="ECO:0000259" key="2">
    <source>
        <dbReference type="PROSITE" id="PS50164"/>
    </source>
</evidence>
<comment type="similarity">
    <text evidence="1">Belongs to the UPF0213 family.</text>
</comment>
<dbReference type="OrthoDB" id="677560at2"/>
<dbReference type="AlphaFoldDB" id="A0A1K1Q9M3"/>
<gene>
    <name evidence="3" type="ORF">SAMN05661012_02567</name>
    <name evidence="4" type="ORF">SR876_16885</name>
</gene>